<evidence type="ECO:0000313" key="11">
    <source>
        <dbReference type="EMBL" id="QVL32406.1"/>
    </source>
</evidence>
<dbReference type="PANTHER" id="PTHR43065:SF10">
    <property type="entry name" value="PEROXIDE STRESS-ACTIVATED HISTIDINE KINASE MAK3"/>
    <property type="match status" value="1"/>
</dbReference>
<dbReference type="InterPro" id="IPR008984">
    <property type="entry name" value="SMAD_FHA_dom_sf"/>
</dbReference>
<dbReference type="InterPro" id="IPR029016">
    <property type="entry name" value="GAF-like_dom_sf"/>
</dbReference>
<keyword evidence="5" id="KW-0547">Nucleotide-binding</keyword>
<dbReference type="InterPro" id="IPR004358">
    <property type="entry name" value="Sig_transdc_His_kin-like_C"/>
</dbReference>
<dbReference type="Pfam" id="PF16697">
    <property type="entry name" value="Yop-YscD_cpl"/>
    <property type="match status" value="1"/>
</dbReference>
<proteinExistence type="predicted"/>
<dbReference type="RefSeq" id="WP_213497298.1">
    <property type="nucleotide sequence ID" value="NZ_CP074694.1"/>
</dbReference>
<keyword evidence="3" id="KW-0597">Phosphoprotein</keyword>
<dbReference type="KEGG" id="tsph:KIH39_00350"/>
<evidence type="ECO:0000256" key="4">
    <source>
        <dbReference type="ARBA" id="ARBA00022679"/>
    </source>
</evidence>
<gene>
    <name evidence="11" type="ORF">KIH39_00350</name>
</gene>
<evidence type="ECO:0000259" key="9">
    <source>
        <dbReference type="PROSITE" id="PS50006"/>
    </source>
</evidence>
<dbReference type="SUPFAM" id="SSF55874">
    <property type="entry name" value="ATPase domain of HSP90 chaperone/DNA topoisomerase II/histidine kinase"/>
    <property type="match status" value="1"/>
</dbReference>
<dbReference type="SMART" id="SM00387">
    <property type="entry name" value="HATPase_c"/>
    <property type="match status" value="1"/>
</dbReference>
<keyword evidence="12" id="KW-1185">Reference proteome</keyword>
<keyword evidence="7" id="KW-0067">ATP-binding</keyword>
<name>A0A8E6B765_9BACT</name>
<dbReference type="InterPro" id="IPR003594">
    <property type="entry name" value="HATPase_dom"/>
</dbReference>
<evidence type="ECO:0000256" key="3">
    <source>
        <dbReference type="ARBA" id="ARBA00022553"/>
    </source>
</evidence>
<keyword evidence="8" id="KW-0902">Two-component regulatory system</keyword>
<dbReference type="InterPro" id="IPR032030">
    <property type="entry name" value="YscD_cytoplasmic_dom"/>
</dbReference>
<dbReference type="GO" id="GO:0005524">
    <property type="term" value="F:ATP binding"/>
    <property type="evidence" value="ECO:0007669"/>
    <property type="project" value="UniProtKB-KW"/>
</dbReference>
<feature type="domain" description="Histidine kinase" evidence="10">
    <location>
        <begin position="318"/>
        <end position="531"/>
    </location>
</feature>
<dbReference type="InterPro" id="IPR003018">
    <property type="entry name" value="GAF"/>
</dbReference>
<dbReference type="PROSITE" id="PS50109">
    <property type="entry name" value="HIS_KIN"/>
    <property type="match status" value="1"/>
</dbReference>
<dbReference type="CDD" id="cd00060">
    <property type="entry name" value="FHA"/>
    <property type="match status" value="1"/>
</dbReference>
<reference evidence="11" key="1">
    <citation type="submission" date="2021-05" db="EMBL/GenBank/DDBJ databases">
        <title>Complete genome sequence of the cellulolytic planctomycete Telmatocola sphagniphila SP2T and characterization of the first cellulase from planctomycetes.</title>
        <authorList>
            <person name="Rakitin A.L."/>
            <person name="Beletsky A.V."/>
            <person name="Naumoff D.G."/>
            <person name="Kulichevskaya I.S."/>
            <person name="Mardanov A.V."/>
            <person name="Ravin N.V."/>
            <person name="Dedysh S.N."/>
        </authorList>
    </citation>
    <scope>NUCLEOTIDE SEQUENCE</scope>
    <source>
        <strain evidence="11">SP2T</strain>
    </source>
</reference>
<dbReference type="EMBL" id="CP074694">
    <property type="protein sequence ID" value="QVL32406.1"/>
    <property type="molecule type" value="Genomic_DNA"/>
</dbReference>
<evidence type="ECO:0000256" key="6">
    <source>
        <dbReference type="ARBA" id="ARBA00022777"/>
    </source>
</evidence>
<dbReference type="Pfam" id="PF02518">
    <property type="entry name" value="HATPase_c"/>
    <property type="match status" value="1"/>
</dbReference>
<keyword evidence="6" id="KW-0418">Kinase</keyword>
<keyword evidence="4" id="KW-0808">Transferase</keyword>
<dbReference type="SUPFAM" id="SSF49879">
    <property type="entry name" value="SMAD/FHA domain"/>
    <property type="match status" value="1"/>
</dbReference>
<dbReference type="GO" id="GO:0000160">
    <property type="term" value="P:phosphorelay signal transduction system"/>
    <property type="evidence" value="ECO:0007669"/>
    <property type="project" value="UniProtKB-KW"/>
</dbReference>
<evidence type="ECO:0000256" key="2">
    <source>
        <dbReference type="ARBA" id="ARBA00012438"/>
    </source>
</evidence>
<organism evidence="11 12">
    <name type="scientific">Telmatocola sphagniphila</name>
    <dbReference type="NCBI Taxonomy" id="1123043"/>
    <lineage>
        <taxon>Bacteria</taxon>
        <taxon>Pseudomonadati</taxon>
        <taxon>Planctomycetota</taxon>
        <taxon>Planctomycetia</taxon>
        <taxon>Gemmatales</taxon>
        <taxon>Gemmataceae</taxon>
    </lineage>
</organism>
<dbReference type="SMART" id="SM00065">
    <property type="entry name" value="GAF"/>
    <property type="match status" value="1"/>
</dbReference>
<dbReference type="Pfam" id="PF01590">
    <property type="entry name" value="GAF"/>
    <property type="match status" value="1"/>
</dbReference>
<dbReference type="AlphaFoldDB" id="A0A8E6B765"/>
<dbReference type="EC" id="2.7.13.3" evidence="2"/>
<dbReference type="InterPro" id="IPR000253">
    <property type="entry name" value="FHA_dom"/>
</dbReference>
<evidence type="ECO:0000313" key="12">
    <source>
        <dbReference type="Proteomes" id="UP000676194"/>
    </source>
</evidence>
<dbReference type="PRINTS" id="PR00344">
    <property type="entry name" value="BCTRLSENSOR"/>
</dbReference>
<dbReference type="PROSITE" id="PS50006">
    <property type="entry name" value="FHA_DOMAIN"/>
    <property type="match status" value="1"/>
</dbReference>
<accession>A0A8E6B765</accession>
<comment type="catalytic activity">
    <reaction evidence="1">
        <text>ATP + protein L-histidine = ADP + protein N-phospho-L-histidine.</text>
        <dbReference type="EC" id="2.7.13.3"/>
    </reaction>
</comment>
<dbReference type="InterPro" id="IPR036890">
    <property type="entry name" value="HATPase_C_sf"/>
</dbReference>
<evidence type="ECO:0000256" key="5">
    <source>
        <dbReference type="ARBA" id="ARBA00022741"/>
    </source>
</evidence>
<dbReference type="Gene3D" id="1.10.287.130">
    <property type="match status" value="1"/>
</dbReference>
<protein>
    <recommendedName>
        <fullName evidence="2">histidine kinase</fullName>
        <ecNumber evidence="2">2.7.13.3</ecNumber>
    </recommendedName>
</protein>
<dbReference type="SUPFAM" id="SSF55781">
    <property type="entry name" value="GAF domain-like"/>
    <property type="match status" value="1"/>
</dbReference>
<evidence type="ECO:0000256" key="8">
    <source>
        <dbReference type="ARBA" id="ARBA00023012"/>
    </source>
</evidence>
<evidence type="ECO:0000259" key="10">
    <source>
        <dbReference type="PROSITE" id="PS50109"/>
    </source>
</evidence>
<dbReference type="Proteomes" id="UP000676194">
    <property type="component" value="Chromosome"/>
</dbReference>
<feature type="domain" description="FHA" evidence="9">
    <location>
        <begin position="23"/>
        <end position="72"/>
    </location>
</feature>
<dbReference type="Gene3D" id="3.30.450.40">
    <property type="match status" value="1"/>
</dbReference>
<dbReference type="Gene3D" id="3.30.565.10">
    <property type="entry name" value="Histidine kinase-like ATPase, C-terminal domain"/>
    <property type="match status" value="1"/>
</dbReference>
<evidence type="ECO:0000256" key="1">
    <source>
        <dbReference type="ARBA" id="ARBA00000085"/>
    </source>
</evidence>
<dbReference type="SMART" id="SM00240">
    <property type="entry name" value="FHA"/>
    <property type="match status" value="1"/>
</dbReference>
<dbReference type="Gene3D" id="2.60.200.20">
    <property type="match status" value="1"/>
</dbReference>
<evidence type="ECO:0000256" key="7">
    <source>
        <dbReference type="ARBA" id="ARBA00022840"/>
    </source>
</evidence>
<sequence length="533" mass="59144">MPNLLAIDGPDSGTLFQLTQALISIGRDRTNGICLNDSEASRKHAEIRMEPAGIRLVDTGSANGTTVNGRKVQDIFLQPGDRIAIGRSTLQLQMEAKSGSDSLLTHIVRSIPASEATRFFKQPSQIDSTGLKIRLANLSVMYDSSQAISRIVDIDDLLKHLMELIFRSIEADEGCMMLRGETGELEPKAIRRRNGQEIDSKVSFSRTIMEYVLREDRGILLSDAEQDERFQHGESIARFRLREVICVPMTGRHDTLGVLFLVTQSNGVPGQTVKFTEEHLSLAIALAHQAALAIEDTRYRQAMLQNERLAGIGQTIAAISHHVKNIMQGVMFGSDMVRSGLKDDDKTMLSQGWRLVEKNQKKIHDLVMDMLSYSKPRDPQLENSDINVLCAEVYELLQGRAKELNVDFQFEPNRALPQFPFDPDGLHKALLNIAGNAIDAVEETANPRVKITLSRISDEKIEIRVEDNGPGIPKEKLVDIFKPFVSTKGSRGTGLGLPVSQKILQEHHGDLIVQSEVGTGTTFVLQLPLKQPD</sequence>
<dbReference type="CDD" id="cd00075">
    <property type="entry name" value="HATPase"/>
    <property type="match status" value="1"/>
</dbReference>
<dbReference type="PANTHER" id="PTHR43065">
    <property type="entry name" value="SENSOR HISTIDINE KINASE"/>
    <property type="match status" value="1"/>
</dbReference>
<dbReference type="InterPro" id="IPR005467">
    <property type="entry name" value="His_kinase_dom"/>
</dbReference>
<dbReference type="GO" id="GO:0004673">
    <property type="term" value="F:protein histidine kinase activity"/>
    <property type="evidence" value="ECO:0007669"/>
    <property type="project" value="UniProtKB-EC"/>
</dbReference>